<evidence type="ECO:0000256" key="1">
    <source>
        <dbReference type="ARBA" id="ARBA00022723"/>
    </source>
</evidence>
<dbReference type="Gene3D" id="3.30.40.10">
    <property type="entry name" value="Zinc/RING finger domain, C3HC4 (zinc finger)"/>
    <property type="match status" value="1"/>
</dbReference>
<dbReference type="SMART" id="SM00744">
    <property type="entry name" value="RINGv"/>
    <property type="match status" value="1"/>
</dbReference>
<dbReference type="SUPFAM" id="SSF57850">
    <property type="entry name" value="RING/U-box"/>
    <property type="match status" value="1"/>
</dbReference>
<evidence type="ECO:0000256" key="2">
    <source>
        <dbReference type="ARBA" id="ARBA00022771"/>
    </source>
</evidence>
<dbReference type="PANTHER" id="PTHR46210:SF1">
    <property type="entry name" value="FHA DOMAIN-CONTAINING PROTEIN"/>
    <property type="match status" value="1"/>
</dbReference>
<dbReference type="AlphaFoldDB" id="A0A078B354"/>
<dbReference type="Gene3D" id="2.60.200.20">
    <property type="match status" value="1"/>
</dbReference>
<name>A0A078B354_STYLE</name>
<evidence type="ECO:0000259" key="5">
    <source>
        <dbReference type="PROSITE" id="PS50006"/>
    </source>
</evidence>
<dbReference type="PROSITE" id="PS51292">
    <property type="entry name" value="ZF_RING_CH"/>
    <property type="match status" value="1"/>
</dbReference>
<protein>
    <submittedName>
        <fullName evidence="7">Fha domain</fullName>
    </submittedName>
</protein>
<evidence type="ECO:0000256" key="4">
    <source>
        <dbReference type="SAM" id="MobiDB-lite"/>
    </source>
</evidence>
<accession>A0A078B354</accession>
<evidence type="ECO:0000256" key="3">
    <source>
        <dbReference type="ARBA" id="ARBA00022833"/>
    </source>
</evidence>
<proteinExistence type="predicted"/>
<feature type="compositionally biased region" description="Polar residues" evidence="4">
    <location>
        <begin position="877"/>
        <end position="886"/>
    </location>
</feature>
<gene>
    <name evidence="7" type="primary">Contig17352.g18469</name>
    <name evidence="7" type="ORF">STYLEM_17825</name>
</gene>
<feature type="region of interest" description="Disordered" evidence="4">
    <location>
        <begin position="877"/>
        <end position="901"/>
    </location>
</feature>
<dbReference type="EMBL" id="CCKQ01016818">
    <property type="protein sequence ID" value="CDW88701.1"/>
    <property type="molecule type" value="Genomic_DNA"/>
</dbReference>
<evidence type="ECO:0000313" key="8">
    <source>
        <dbReference type="Proteomes" id="UP000039865"/>
    </source>
</evidence>
<dbReference type="InterPro" id="IPR008984">
    <property type="entry name" value="SMAD_FHA_dom_sf"/>
</dbReference>
<organism evidence="7 8">
    <name type="scientific">Stylonychia lemnae</name>
    <name type="common">Ciliate</name>
    <dbReference type="NCBI Taxonomy" id="5949"/>
    <lineage>
        <taxon>Eukaryota</taxon>
        <taxon>Sar</taxon>
        <taxon>Alveolata</taxon>
        <taxon>Ciliophora</taxon>
        <taxon>Intramacronucleata</taxon>
        <taxon>Spirotrichea</taxon>
        <taxon>Stichotrichia</taxon>
        <taxon>Sporadotrichida</taxon>
        <taxon>Oxytrichidae</taxon>
        <taxon>Stylonychinae</taxon>
        <taxon>Stylonychia</taxon>
    </lineage>
</organism>
<sequence>MEAYVWDRDSHGLYDYESMLVRSEMMVKALAPSIEISEKDQSLASVVFKQQQYWLYHCKSLKDDSFKNHAEHVWRIVKFATHQGKQNQFRVKQGDLMKFGRVRFFIKKLVIDTDDIVESAADEINDMQSFTNKPHRTQLDGTQNRIPTTLECDNYSQLQINQHNMNTDPETRMTMNFNRETPGFDNRPFELEQIQSIKQHEICLSEEEDKSKLSNPLINPCSCTGSMKFIHLMCLKEWLEGKKHMKETTIVNSYIWKNLECEICKTQYQESTTLNDGRVVSLLQYDIHEDAKSYMIIESVTNTTSKTIHVINFSEKRKIKVVRILKFIYQGRGQNAEVRITDISVSRIHSIMRMNKAGEIYLEDNESKFGTLALLREITPLKINLPLFLQIGRVVMGVYAVNRFSCLQRCLGLSNNKKDKYLSFEEFQKFIPSEFTELFEDVKAKNGKQLNQSRIIDQETNQNTSFALNNQYSNAVYQSNHAISNHTNFQDNPYSNSTIHNQNQIHIRSQFDRYRNDERQVSVAIEFQTQPDAQQSSALQRNQVNNNQVSDIQNQRMTNVNRMNSSEMSQLREDNSSGINIPLSFSQISNNRQRGLERLEELKEEDRANSPYVDPRIQEKSRSVINSVRQSYQQLDRNNVRASLKNQLNVKQIEMEDRQQSHNTSQINSARLLRDDTVSNINTLREAQPHFNNDSRINIAQSVLDSDQDMNLIQENMSRLGQQISKARVNYNNRVAPYQEVQINEVIQNHSIFNTSRIVGQEMVDEQDNEDQASAQFNEQYVEQFQIEESQRQDILQIENSDEEEKNDVRIFSQMMSPQNVEVVRTGNQLTTAALENDHETQLLTYNGMNTSIGGTQTIIGNQTLQQEGNSVQFGKSQRFQSNQLLKNSSKPSEKSEKNVQ</sequence>
<dbReference type="PROSITE" id="PS50006">
    <property type="entry name" value="FHA_DOMAIN"/>
    <property type="match status" value="1"/>
</dbReference>
<dbReference type="Pfam" id="PF00498">
    <property type="entry name" value="FHA"/>
    <property type="match status" value="1"/>
</dbReference>
<dbReference type="OrthoDB" id="325534at2759"/>
<dbReference type="PANTHER" id="PTHR46210">
    <property type="entry name" value="FHA DOMAIN-CONTAINING PROTEIN"/>
    <property type="match status" value="1"/>
</dbReference>
<dbReference type="Pfam" id="PF12906">
    <property type="entry name" value="RINGv"/>
    <property type="match status" value="1"/>
</dbReference>
<dbReference type="InterPro" id="IPR000253">
    <property type="entry name" value="FHA_dom"/>
</dbReference>
<keyword evidence="1" id="KW-0479">Metal-binding</keyword>
<dbReference type="CDD" id="cd00060">
    <property type="entry name" value="FHA"/>
    <property type="match status" value="1"/>
</dbReference>
<keyword evidence="3" id="KW-0862">Zinc</keyword>
<dbReference type="InterPro" id="IPR013083">
    <property type="entry name" value="Znf_RING/FYVE/PHD"/>
</dbReference>
<dbReference type="CDD" id="cd16495">
    <property type="entry name" value="RING_CH-C4HC3_MARCH"/>
    <property type="match status" value="1"/>
</dbReference>
<dbReference type="OMA" id="RMNSSEM"/>
<dbReference type="InterPro" id="IPR011016">
    <property type="entry name" value="Znf_RING-CH"/>
</dbReference>
<feature type="domain" description="FHA" evidence="5">
    <location>
        <begin position="328"/>
        <end position="378"/>
    </location>
</feature>
<evidence type="ECO:0000259" key="6">
    <source>
        <dbReference type="PROSITE" id="PS51292"/>
    </source>
</evidence>
<dbReference type="SUPFAM" id="SSF49879">
    <property type="entry name" value="SMAD/FHA domain"/>
    <property type="match status" value="1"/>
</dbReference>
<keyword evidence="8" id="KW-1185">Reference proteome</keyword>
<dbReference type="GO" id="GO:0008270">
    <property type="term" value="F:zinc ion binding"/>
    <property type="evidence" value="ECO:0007669"/>
    <property type="project" value="UniProtKB-KW"/>
</dbReference>
<keyword evidence="2" id="KW-0863">Zinc-finger</keyword>
<reference evidence="7 8" key="1">
    <citation type="submission" date="2014-06" db="EMBL/GenBank/DDBJ databases">
        <authorList>
            <person name="Swart Estienne"/>
        </authorList>
    </citation>
    <scope>NUCLEOTIDE SEQUENCE [LARGE SCALE GENOMIC DNA]</scope>
    <source>
        <strain evidence="7 8">130c</strain>
    </source>
</reference>
<evidence type="ECO:0000313" key="7">
    <source>
        <dbReference type="EMBL" id="CDW88701.1"/>
    </source>
</evidence>
<feature type="domain" description="RING-CH-type" evidence="6">
    <location>
        <begin position="192"/>
        <end position="271"/>
    </location>
</feature>
<dbReference type="InParanoid" id="A0A078B354"/>
<dbReference type="Proteomes" id="UP000039865">
    <property type="component" value="Unassembled WGS sequence"/>
</dbReference>
<feature type="compositionally biased region" description="Basic and acidic residues" evidence="4">
    <location>
        <begin position="892"/>
        <end position="901"/>
    </location>
</feature>